<dbReference type="NCBIfam" id="TIGR02937">
    <property type="entry name" value="sigma70-ECF"/>
    <property type="match status" value="1"/>
</dbReference>
<dbReference type="InterPro" id="IPR013324">
    <property type="entry name" value="RNA_pol_sigma_r3/r4-like"/>
</dbReference>
<proteinExistence type="predicted"/>
<dbReference type="Pfam" id="PF08281">
    <property type="entry name" value="Sigma70_r4_2"/>
    <property type="match status" value="1"/>
</dbReference>
<dbReference type="GO" id="GO:0003677">
    <property type="term" value="F:DNA binding"/>
    <property type="evidence" value="ECO:0007669"/>
    <property type="project" value="InterPro"/>
</dbReference>
<dbReference type="RefSeq" id="WP_120074662.1">
    <property type="nucleotide sequence ID" value="NZ_CP126113.1"/>
</dbReference>
<evidence type="ECO:0000313" key="2">
    <source>
        <dbReference type="EMBL" id="RWR06737.1"/>
    </source>
</evidence>
<dbReference type="InterPro" id="IPR036388">
    <property type="entry name" value="WH-like_DNA-bd_sf"/>
</dbReference>
<accession>A0A443IM87</accession>
<feature type="domain" description="RNA polymerase sigma factor 70 region 4 type 2" evidence="1">
    <location>
        <begin position="98"/>
        <end position="150"/>
    </location>
</feature>
<comment type="caution">
    <text evidence="2">The sequence shown here is derived from an EMBL/GenBank/DDBJ whole genome shotgun (WGS) entry which is preliminary data.</text>
</comment>
<dbReference type="EMBL" id="QYTU02000034">
    <property type="protein sequence ID" value="RWR06737.1"/>
    <property type="molecule type" value="Genomic_DNA"/>
</dbReference>
<reference evidence="2" key="1">
    <citation type="submission" date="2018-12" db="EMBL/GenBank/DDBJ databases">
        <authorList>
            <person name="Sun L."/>
            <person name="Chen Z."/>
        </authorList>
    </citation>
    <scope>NUCLEOTIDE SEQUENCE [LARGE SCALE GENOMIC DNA]</scope>
    <source>
        <strain evidence="2">DSM 16012</strain>
    </source>
</reference>
<evidence type="ECO:0000313" key="3">
    <source>
        <dbReference type="Proteomes" id="UP000273811"/>
    </source>
</evidence>
<dbReference type="Gene3D" id="1.10.10.10">
    <property type="entry name" value="Winged helix-like DNA-binding domain superfamily/Winged helix DNA-binding domain"/>
    <property type="match status" value="1"/>
</dbReference>
<keyword evidence="3" id="KW-1185">Reference proteome</keyword>
<dbReference type="Proteomes" id="UP000273811">
    <property type="component" value="Unassembled WGS sequence"/>
</dbReference>
<dbReference type="AlphaFoldDB" id="A0A443IM87"/>
<dbReference type="NCBIfam" id="NF005385">
    <property type="entry name" value="PRK06930.1"/>
    <property type="match status" value="1"/>
</dbReference>
<dbReference type="GO" id="GO:0006352">
    <property type="term" value="P:DNA-templated transcription initiation"/>
    <property type="evidence" value="ECO:0007669"/>
    <property type="project" value="InterPro"/>
</dbReference>
<name>A0A443IM87_9BACI</name>
<organism evidence="2 3">
    <name type="scientific">Siminovitchia fortis</name>
    <dbReference type="NCBI Taxonomy" id="254758"/>
    <lineage>
        <taxon>Bacteria</taxon>
        <taxon>Bacillati</taxon>
        <taxon>Bacillota</taxon>
        <taxon>Bacilli</taxon>
        <taxon>Bacillales</taxon>
        <taxon>Bacillaceae</taxon>
        <taxon>Siminovitchia</taxon>
    </lineage>
</organism>
<protein>
    <submittedName>
        <fullName evidence="2">Sigma-70 family RNA polymerase sigma factor</fullName>
    </submittedName>
</protein>
<dbReference type="InterPro" id="IPR013249">
    <property type="entry name" value="RNA_pol_sigma70_r4_t2"/>
</dbReference>
<dbReference type="SUPFAM" id="SSF88659">
    <property type="entry name" value="Sigma3 and sigma4 domains of RNA polymerase sigma factors"/>
    <property type="match status" value="1"/>
</dbReference>
<dbReference type="InterPro" id="IPR014284">
    <property type="entry name" value="RNA_pol_sigma-70_dom"/>
</dbReference>
<sequence>MWIDKMIIEYEEGRKDLYKIKDRLGESQIDKMDRTQVNGMINDMSFAIDWMRTGRRPGNLRGIDRRSAYQRRILVDMDLMPSLDIQPEPRELGEDEKQALVNMLIDLSHRERQCYLLHMAQGWSMQEIADELGISKPSVQVFIKRAKNKIKRKLSCHTNVI</sequence>
<gene>
    <name evidence="2" type="ORF">D4N35_013815</name>
</gene>
<dbReference type="OrthoDB" id="2083683at2"/>
<evidence type="ECO:0000259" key="1">
    <source>
        <dbReference type="Pfam" id="PF08281"/>
    </source>
</evidence>
<dbReference type="CDD" id="cd06171">
    <property type="entry name" value="Sigma70_r4"/>
    <property type="match status" value="1"/>
</dbReference>
<dbReference type="GO" id="GO:0016987">
    <property type="term" value="F:sigma factor activity"/>
    <property type="evidence" value="ECO:0007669"/>
    <property type="project" value="InterPro"/>
</dbReference>